<evidence type="ECO:0000256" key="1">
    <source>
        <dbReference type="PROSITE-ProRule" id="PRU00042"/>
    </source>
</evidence>
<accession>A0AAN6V222</accession>
<feature type="compositionally biased region" description="Polar residues" evidence="2">
    <location>
        <begin position="99"/>
        <end position="117"/>
    </location>
</feature>
<dbReference type="InterPro" id="IPR036236">
    <property type="entry name" value="Znf_C2H2_sf"/>
</dbReference>
<dbReference type="GO" id="GO:0008270">
    <property type="term" value="F:zinc ion binding"/>
    <property type="evidence" value="ECO:0007669"/>
    <property type="project" value="UniProtKB-KW"/>
</dbReference>
<evidence type="ECO:0000256" key="2">
    <source>
        <dbReference type="SAM" id="MobiDB-lite"/>
    </source>
</evidence>
<dbReference type="InterPro" id="IPR013087">
    <property type="entry name" value="Znf_C2H2_type"/>
</dbReference>
<feature type="region of interest" description="Disordered" evidence="2">
    <location>
        <begin position="99"/>
        <end position="125"/>
    </location>
</feature>
<feature type="compositionally biased region" description="Acidic residues" evidence="2">
    <location>
        <begin position="628"/>
        <end position="638"/>
    </location>
</feature>
<dbReference type="PANTHER" id="PTHR38166:SF1">
    <property type="entry name" value="C2H2-TYPE DOMAIN-CONTAINING PROTEIN"/>
    <property type="match status" value="1"/>
</dbReference>
<sequence length="948" mass="104433">MDPHHPQHGSHISSGTSNRNMAADNADTSTRVTPGVLRSLTASPGALKEPTSKPTAEETVIRDDPVRESWLSFASTTASRDSVTPSIFSVRASIASGSTRYSVRQSSLESPLTATSPDHQDYRKNSYPTNPRYACTFCDLAFASKMDWELHEAVNHDQPEHFRCAICPAVFSRAILVTEHIKRDHHAGSDDHTAAPAPLGVRRSARGCGFCGALLLSCGEYLQHVGGHYDEGLDKSFWQHTRVVEGLLRQPEIAAAWIALVTKEEESRGAKLSFLWQPEAGSWATGVGQPQHLRDLLEVFGTGSMRAEEAAALAFASAHVRVEANVSDLFDRLNLRTPVIRERDTPTRPPPTTPELRPTSSVTTDDLVSPIISLPAPFRPTTAPPSVSEQLHLSPRPPPPSSSNFSGPDGAPTYASARLEPLGFRGPTGLRRIGGSRDLSASRQVTSLDLGSPRVPTAPSSHFSRTPSTAVRKALAPQPRLLETFQEVAPHEDAGQGRLAVPLMKPHTSSSTLSTHTREGSHGFGDSNSEPVSDDSFSEPDTWLEPSGPPAVSSPWRDAFEQSVDQAMTRLWGRYNRDWDALVRQCVGERNPDSTQYQGPTNQARKGASSMNNPNKRFRPVSRSLRQDEEEEDDDDGDSNQPSSSLSQIGSDVRKQEHLYRKHYKVHCQRCKTVFSDARELAEHDMLFSRCRVRDDIPNPSDITIQQEKQLKSRKHTSRRQSDEDKWRDIYRLLFPGEQIPSPYPEVAEDLAPVTSDTHISLDFQHYLLTEMPGLFRRAAEEHAGRPLQQHEGLTMESIPSIMNDALQKAFQAWESRGRQFPRPQSEDSMWLLSGTPSSPAYPFGQPNTYHAPQPAGQLSQPFLQPEFTSSAGLAVGGSHSVSMTDDPGFGEGLFPSAPPVTFDGLAPQYGRAPWEPSQGMMDIGPLEGDLSHFQGFPYEWPGMSQSQ</sequence>
<feature type="compositionally biased region" description="Polar residues" evidence="2">
    <location>
        <begin position="593"/>
        <end position="615"/>
    </location>
</feature>
<feature type="region of interest" description="Disordered" evidence="2">
    <location>
        <begin position="816"/>
        <end position="838"/>
    </location>
</feature>
<reference evidence="4" key="2">
    <citation type="submission" date="2023-05" db="EMBL/GenBank/DDBJ databases">
        <authorList>
            <consortium name="Lawrence Berkeley National Laboratory"/>
            <person name="Steindorff A."/>
            <person name="Hensen N."/>
            <person name="Bonometti L."/>
            <person name="Westerberg I."/>
            <person name="Brannstrom I.O."/>
            <person name="Guillou S."/>
            <person name="Cros-Aarteil S."/>
            <person name="Calhoun S."/>
            <person name="Haridas S."/>
            <person name="Kuo A."/>
            <person name="Mondo S."/>
            <person name="Pangilinan J."/>
            <person name="Riley R."/>
            <person name="Labutti K."/>
            <person name="Andreopoulos B."/>
            <person name="Lipzen A."/>
            <person name="Chen C."/>
            <person name="Yanf M."/>
            <person name="Daum C."/>
            <person name="Ng V."/>
            <person name="Clum A."/>
            <person name="Ohm R."/>
            <person name="Martin F."/>
            <person name="Silar P."/>
            <person name="Natvig D."/>
            <person name="Lalanne C."/>
            <person name="Gautier V."/>
            <person name="Ament-Velasquez S.L."/>
            <person name="Kruys A."/>
            <person name="Hutchinson M.I."/>
            <person name="Powell A.J."/>
            <person name="Barry K."/>
            <person name="Miller A.N."/>
            <person name="Grigoriev I.V."/>
            <person name="Debuchy R."/>
            <person name="Gladieux P."/>
            <person name="Thoren M.H."/>
            <person name="Johannesson H."/>
        </authorList>
    </citation>
    <scope>NUCLEOTIDE SEQUENCE</scope>
    <source>
        <strain evidence="4">CBS 141.50</strain>
    </source>
</reference>
<evidence type="ECO:0000259" key="3">
    <source>
        <dbReference type="PROSITE" id="PS50157"/>
    </source>
</evidence>
<dbReference type="SMART" id="SM00355">
    <property type="entry name" value="ZnF_C2H2"/>
    <property type="match status" value="4"/>
</dbReference>
<evidence type="ECO:0000313" key="4">
    <source>
        <dbReference type="EMBL" id="KAK4143397.1"/>
    </source>
</evidence>
<gene>
    <name evidence="4" type="ORF">C8A04DRAFT_28820</name>
</gene>
<feature type="compositionally biased region" description="Polar residues" evidence="2">
    <location>
        <begin position="639"/>
        <end position="650"/>
    </location>
</feature>
<keyword evidence="5" id="KW-1185">Reference proteome</keyword>
<dbReference type="GeneID" id="87817403"/>
<feature type="region of interest" description="Disordered" evidence="2">
    <location>
        <begin position="340"/>
        <end position="472"/>
    </location>
</feature>
<comment type="caution">
    <text evidence="4">The sequence shown here is derived from an EMBL/GenBank/DDBJ whole genome shotgun (WGS) entry which is preliminary data.</text>
</comment>
<proteinExistence type="predicted"/>
<organism evidence="4 5">
    <name type="scientific">Dichotomopilus funicola</name>
    <dbReference type="NCBI Taxonomy" id="1934379"/>
    <lineage>
        <taxon>Eukaryota</taxon>
        <taxon>Fungi</taxon>
        <taxon>Dikarya</taxon>
        <taxon>Ascomycota</taxon>
        <taxon>Pezizomycotina</taxon>
        <taxon>Sordariomycetes</taxon>
        <taxon>Sordariomycetidae</taxon>
        <taxon>Sordariales</taxon>
        <taxon>Chaetomiaceae</taxon>
        <taxon>Dichotomopilus</taxon>
    </lineage>
</organism>
<feature type="region of interest" description="Disordered" evidence="2">
    <location>
        <begin position="1"/>
        <end position="63"/>
    </location>
</feature>
<evidence type="ECO:0000313" key="5">
    <source>
        <dbReference type="Proteomes" id="UP001302676"/>
    </source>
</evidence>
<keyword evidence="1" id="KW-0863">Zinc-finger</keyword>
<feature type="compositionally biased region" description="Polar residues" evidence="2">
    <location>
        <begin position="439"/>
        <end position="449"/>
    </location>
</feature>
<reference evidence="4" key="1">
    <citation type="journal article" date="2023" name="Mol. Phylogenet. Evol.">
        <title>Genome-scale phylogeny and comparative genomics of the fungal order Sordariales.</title>
        <authorList>
            <person name="Hensen N."/>
            <person name="Bonometti L."/>
            <person name="Westerberg I."/>
            <person name="Brannstrom I.O."/>
            <person name="Guillou S."/>
            <person name="Cros-Aarteil S."/>
            <person name="Calhoun S."/>
            <person name="Haridas S."/>
            <person name="Kuo A."/>
            <person name="Mondo S."/>
            <person name="Pangilinan J."/>
            <person name="Riley R."/>
            <person name="LaButti K."/>
            <person name="Andreopoulos B."/>
            <person name="Lipzen A."/>
            <person name="Chen C."/>
            <person name="Yan M."/>
            <person name="Daum C."/>
            <person name="Ng V."/>
            <person name="Clum A."/>
            <person name="Steindorff A."/>
            <person name="Ohm R.A."/>
            <person name="Martin F."/>
            <person name="Silar P."/>
            <person name="Natvig D.O."/>
            <person name="Lalanne C."/>
            <person name="Gautier V."/>
            <person name="Ament-Velasquez S.L."/>
            <person name="Kruys A."/>
            <person name="Hutchinson M.I."/>
            <person name="Powell A.J."/>
            <person name="Barry K."/>
            <person name="Miller A.N."/>
            <person name="Grigoriev I.V."/>
            <person name="Debuchy R."/>
            <person name="Gladieux P."/>
            <person name="Hiltunen Thoren M."/>
            <person name="Johannesson H."/>
        </authorList>
    </citation>
    <scope>NUCLEOTIDE SEQUENCE</scope>
    <source>
        <strain evidence="4">CBS 141.50</strain>
    </source>
</reference>
<dbReference type="Proteomes" id="UP001302676">
    <property type="component" value="Unassembled WGS sequence"/>
</dbReference>
<dbReference type="EMBL" id="MU853586">
    <property type="protein sequence ID" value="KAK4143397.1"/>
    <property type="molecule type" value="Genomic_DNA"/>
</dbReference>
<dbReference type="AlphaFoldDB" id="A0AAN6V222"/>
<dbReference type="PROSITE" id="PS50157">
    <property type="entry name" value="ZINC_FINGER_C2H2_2"/>
    <property type="match status" value="1"/>
</dbReference>
<feature type="compositionally biased region" description="Polar residues" evidence="2">
    <location>
        <begin position="10"/>
        <end position="32"/>
    </location>
</feature>
<protein>
    <recommendedName>
        <fullName evidence="3">C2H2-type domain-containing protein</fullName>
    </recommendedName>
</protein>
<keyword evidence="1" id="KW-0479">Metal-binding</keyword>
<feature type="domain" description="C2H2-type" evidence="3">
    <location>
        <begin position="162"/>
        <end position="191"/>
    </location>
</feature>
<keyword evidence="1" id="KW-0862">Zinc</keyword>
<feature type="region of interest" description="Disordered" evidence="2">
    <location>
        <begin position="506"/>
        <end position="556"/>
    </location>
</feature>
<dbReference type="PANTHER" id="PTHR38166">
    <property type="entry name" value="C2H2-TYPE DOMAIN-CONTAINING PROTEIN-RELATED"/>
    <property type="match status" value="1"/>
</dbReference>
<dbReference type="Gene3D" id="3.30.160.60">
    <property type="entry name" value="Classic Zinc Finger"/>
    <property type="match status" value="1"/>
</dbReference>
<feature type="compositionally biased region" description="Polar residues" evidence="2">
    <location>
        <begin position="458"/>
        <end position="469"/>
    </location>
</feature>
<name>A0AAN6V222_9PEZI</name>
<dbReference type="PROSITE" id="PS00028">
    <property type="entry name" value="ZINC_FINGER_C2H2_1"/>
    <property type="match status" value="2"/>
</dbReference>
<feature type="region of interest" description="Disordered" evidence="2">
    <location>
        <begin position="697"/>
        <end position="723"/>
    </location>
</feature>
<feature type="region of interest" description="Disordered" evidence="2">
    <location>
        <begin position="590"/>
        <end position="653"/>
    </location>
</feature>
<dbReference type="SUPFAM" id="SSF57667">
    <property type="entry name" value="beta-beta-alpha zinc fingers"/>
    <property type="match status" value="1"/>
</dbReference>
<dbReference type="RefSeq" id="XP_062636768.1">
    <property type="nucleotide sequence ID" value="XM_062780790.1"/>
</dbReference>